<proteinExistence type="predicted"/>
<dbReference type="EMBL" id="FOUU01000002">
    <property type="protein sequence ID" value="SFM68058.1"/>
    <property type="molecule type" value="Genomic_DNA"/>
</dbReference>
<dbReference type="OrthoDB" id="9797300at2"/>
<dbReference type="InterPro" id="IPR009279">
    <property type="entry name" value="Portal_Mu"/>
</dbReference>
<protein>
    <submittedName>
        <fullName evidence="1">Mu-like prophage protein gp29</fullName>
    </submittedName>
</protein>
<evidence type="ECO:0000313" key="1">
    <source>
        <dbReference type="EMBL" id="SFM68058.1"/>
    </source>
</evidence>
<organism evidence="1 2">
    <name type="scientific">Thermodesulforhabdus norvegica</name>
    <dbReference type="NCBI Taxonomy" id="39841"/>
    <lineage>
        <taxon>Bacteria</taxon>
        <taxon>Pseudomonadati</taxon>
        <taxon>Thermodesulfobacteriota</taxon>
        <taxon>Syntrophobacteria</taxon>
        <taxon>Syntrophobacterales</taxon>
        <taxon>Thermodesulforhabdaceae</taxon>
        <taxon>Thermodesulforhabdus</taxon>
    </lineage>
</organism>
<sequence>MRTPTLYDFAGNPIKKSSLTKEQGAPEISGVRTYGELMPAGTPSPARLAAILKAASAGDIFAQAQLFDDMEERDVHIFSEMSTRRRAITGLKYEILPADDSKQALKIAEFVSAVLHSLQDRQNDIAECTSVPALVFALSDAIGKGLSCTEIIWDISGGQYVPASIVHRPLQFFQFHPKRPSELRLRDGSYEGEELISGKWMIHFHPSRSGSPYRAPLYRVLAWLFVFRNYTLRAWVQFIESFGIPIRIGRYPLGSSEADQKLLLQAVSNIAADAAVILPEGMDVDIINVARSAAGNPQMAFQEWSEKQISKAILGTYMTGETGGSYAKAQVLNEVRLDILESDASLIEATINNQLIRPIVQLNFGPDAPVPYLQFEIPRPDEREKDVKVLETLVKSGFTDIPLWWIRERFGIPAPEQGDVTLRDLLAGSLPQPGRQLQRKQTNRSDDKIQAQQAEIDALIKRLGEAEEIGEAMRTLLEPVMQLINDADSFDELGERIATAYPEMNGAEIERILQKAIFLSELWGRINGDTA</sequence>
<name>A0A1I4SU43_9BACT</name>
<dbReference type="Pfam" id="PF06074">
    <property type="entry name" value="Portal_Mu"/>
    <property type="match status" value="1"/>
</dbReference>
<reference evidence="1 2" key="1">
    <citation type="submission" date="2016-10" db="EMBL/GenBank/DDBJ databases">
        <authorList>
            <person name="de Groot N.N."/>
        </authorList>
    </citation>
    <scope>NUCLEOTIDE SEQUENCE [LARGE SCALE GENOMIC DNA]</scope>
    <source>
        <strain evidence="1 2">DSM 9990</strain>
    </source>
</reference>
<dbReference type="STRING" id="39841.SAMN05660836_01169"/>
<dbReference type="AlphaFoldDB" id="A0A1I4SU43"/>
<evidence type="ECO:0000313" key="2">
    <source>
        <dbReference type="Proteomes" id="UP000199611"/>
    </source>
</evidence>
<gene>
    <name evidence="1" type="ORF">SAMN05660836_01169</name>
</gene>
<accession>A0A1I4SU43</accession>
<dbReference type="Proteomes" id="UP000199611">
    <property type="component" value="Unassembled WGS sequence"/>
</dbReference>
<keyword evidence="2" id="KW-1185">Reference proteome</keyword>
<dbReference type="RefSeq" id="WP_093394170.1">
    <property type="nucleotide sequence ID" value="NZ_FOUU01000002.1"/>
</dbReference>